<evidence type="ECO:0000256" key="2">
    <source>
        <dbReference type="ARBA" id="ARBA00022840"/>
    </source>
</evidence>
<keyword evidence="6" id="KW-1185">Reference proteome</keyword>
<dbReference type="PANTHER" id="PTHR43384">
    <property type="entry name" value="SEPTUM SITE-DETERMINING PROTEIN MIND HOMOLOG, CHLOROPLASTIC-RELATED"/>
    <property type="match status" value="1"/>
</dbReference>
<evidence type="ECO:0000256" key="3">
    <source>
        <dbReference type="SAM" id="MobiDB-lite"/>
    </source>
</evidence>
<dbReference type="InterPro" id="IPR050625">
    <property type="entry name" value="ParA/MinD_ATPase"/>
</dbReference>
<dbReference type="HOGENOM" id="CLU_617921_0_0_6"/>
<comment type="caution">
    <text evidence="5">The sequence shown here is derived from an EMBL/GenBank/DDBJ whole genome shotgun (WGS) entry which is preliminary data.</text>
</comment>
<feature type="region of interest" description="Disordered" evidence="3">
    <location>
        <begin position="279"/>
        <end position="330"/>
    </location>
</feature>
<dbReference type="InterPro" id="IPR025669">
    <property type="entry name" value="AAA_dom"/>
</dbReference>
<dbReference type="GO" id="GO:0005829">
    <property type="term" value="C:cytosol"/>
    <property type="evidence" value="ECO:0007669"/>
    <property type="project" value="TreeGrafter"/>
</dbReference>
<dbReference type="SUPFAM" id="SSF52540">
    <property type="entry name" value="P-loop containing nucleoside triphosphate hydrolases"/>
    <property type="match status" value="1"/>
</dbReference>
<dbReference type="PATRIC" id="fig|626887.3.peg.593"/>
<sequence length="466" mass="51110">MKDSSKRSSGHPRILAITGGKGGVGKTSVALNLALVLARQGNRVLLLDGDTDLANVTIMLGQYPGRTLEHVLKGECSLEQAIFEAPFGLHVLPGASGVERCMGISAADRLSIFRGLAAFEKRYDYILIDTAAGLQANVIHMIASAALACVVVTPDPTSLTDAFSLIKVLKRRGYRRTPSVLVNMAHGASQAQSIFQRFRAALQRHVDIVPHYLGAIWRDETIRQAVSIQRPVALLAESDPSCRQFRVLADMLKVRFEQIEPRRAGFAAYWNRLAERQQAKPAGPSGMDPAKAGTVAGANPKEGAGGKEDERYRGDSQDQEKAPDTATRWHNWSTEMETLIAAADTPPVQRYEALTRCIALLGRTMDEDMMEILQTGLASMHWDRLPPGQRSQFASHLRHLAGQIDPAPAASPKLPELPVESPEPRYDEVRFGSQEALLRALQDQPDHLSLDAWLDRITRGKPDAQK</sequence>
<dbReference type="GO" id="GO:0016887">
    <property type="term" value="F:ATP hydrolysis activity"/>
    <property type="evidence" value="ECO:0007669"/>
    <property type="project" value="TreeGrafter"/>
</dbReference>
<reference evidence="5 6" key="1">
    <citation type="journal article" date="2013" name="Genome Announc.">
        <title>Genome Sequence of the Polycyclic Aromatic Hydrocarbon-Degrading Bacterium Strain Marinobacter nanhaiticus D15-8WT.</title>
        <authorList>
            <person name="Cui Z."/>
            <person name="Gao W."/>
            <person name="Li Q."/>
            <person name="Xu G."/>
            <person name="Zheng L."/>
        </authorList>
    </citation>
    <scope>NUCLEOTIDE SEQUENCE [LARGE SCALE GENOMIC DNA]</scope>
    <source>
        <strain evidence="5 6">D15-8W</strain>
    </source>
</reference>
<dbReference type="Gene3D" id="3.40.50.300">
    <property type="entry name" value="P-loop containing nucleotide triphosphate hydrolases"/>
    <property type="match status" value="1"/>
</dbReference>
<evidence type="ECO:0000313" key="6">
    <source>
        <dbReference type="Proteomes" id="UP000013165"/>
    </source>
</evidence>
<dbReference type="GO" id="GO:0009898">
    <property type="term" value="C:cytoplasmic side of plasma membrane"/>
    <property type="evidence" value="ECO:0007669"/>
    <property type="project" value="TreeGrafter"/>
</dbReference>
<dbReference type="OrthoDB" id="9816297at2"/>
<keyword evidence="2" id="KW-0067">ATP-binding</keyword>
<dbReference type="InterPro" id="IPR027417">
    <property type="entry name" value="P-loop_NTPase"/>
</dbReference>
<name>N6WZN8_9GAMM</name>
<feature type="domain" description="AAA" evidence="4">
    <location>
        <begin position="13"/>
        <end position="170"/>
    </location>
</feature>
<dbReference type="PANTHER" id="PTHR43384:SF4">
    <property type="entry name" value="CELLULOSE BIOSYNTHESIS PROTEIN BCSQ-RELATED"/>
    <property type="match status" value="1"/>
</dbReference>
<dbReference type="Pfam" id="PF13614">
    <property type="entry name" value="AAA_31"/>
    <property type="match status" value="1"/>
</dbReference>
<dbReference type="AlphaFoldDB" id="N6WZN8"/>
<proteinExistence type="predicted"/>
<dbReference type="GO" id="GO:0005524">
    <property type="term" value="F:ATP binding"/>
    <property type="evidence" value="ECO:0007669"/>
    <property type="project" value="UniProtKB-KW"/>
</dbReference>
<organism evidence="5 6">
    <name type="scientific">Marinobacter nanhaiticus D15-8W</name>
    <dbReference type="NCBI Taxonomy" id="626887"/>
    <lineage>
        <taxon>Bacteria</taxon>
        <taxon>Pseudomonadati</taxon>
        <taxon>Pseudomonadota</taxon>
        <taxon>Gammaproteobacteria</taxon>
        <taxon>Pseudomonadales</taxon>
        <taxon>Marinobacteraceae</taxon>
        <taxon>Marinobacter</taxon>
    </lineage>
</organism>
<dbReference type="STRING" id="626887.J057_03060"/>
<evidence type="ECO:0000259" key="4">
    <source>
        <dbReference type="Pfam" id="PF13614"/>
    </source>
</evidence>
<dbReference type="EMBL" id="APLQ01000010">
    <property type="protein sequence ID" value="ENO16652.2"/>
    <property type="molecule type" value="Genomic_DNA"/>
</dbReference>
<dbReference type="Proteomes" id="UP000013165">
    <property type="component" value="Unassembled WGS sequence"/>
</dbReference>
<dbReference type="eggNOG" id="COG0455">
    <property type="taxonomic scope" value="Bacteria"/>
</dbReference>
<feature type="compositionally biased region" description="Basic and acidic residues" evidence="3">
    <location>
        <begin position="304"/>
        <end position="323"/>
    </location>
</feature>
<dbReference type="RefSeq" id="WP_040883797.1">
    <property type="nucleotide sequence ID" value="NZ_AP028878.1"/>
</dbReference>
<protein>
    <submittedName>
        <fullName evidence="5">MinD/ParA family protein</fullName>
    </submittedName>
</protein>
<accession>N6WZN8</accession>
<evidence type="ECO:0000256" key="1">
    <source>
        <dbReference type="ARBA" id="ARBA00022741"/>
    </source>
</evidence>
<evidence type="ECO:0000313" key="5">
    <source>
        <dbReference type="EMBL" id="ENO16652.2"/>
    </source>
</evidence>
<keyword evidence="1" id="KW-0547">Nucleotide-binding</keyword>
<gene>
    <name evidence="5" type="ORF">J057_03060</name>
</gene>
<dbReference type="GO" id="GO:0051782">
    <property type="term" value="P:negative regulation of cell division"/>
    <property type="evidence" value="ECO:0007669"/>
    <property type="project" value="TreeGrafter"/>
</dbReference>